<protein>
    <submittedName>
        <fullName evidence="2">Uncharacterized protein</fullName>
    </submittedName>
</protein>
<feature type="compositionally biased region" description="Basic and acidic residues" evidence="1">
    <location>
        <begin position="15"/>
        <end position="24"/>
    </location>
</feature>
<dbReference type="EMBL" id="CP036299">
    <property type="protein sequence ID" value="QDV28538.1"/>
    <property type="molecule type" value="Genomic_DNA"/>
</dbReference>
<feature type="region of interest" description="Disordered" evidence="1">
    <location>
        <begin position="1"/>
        <end position="27"/>
    </location>
</feature>
<proteinExistence type="predicted"/>
<accession>A0A518GIX7</accession>
<sequence>MLTPEDDVGVLPDKQITDFPDRKSSARPNTILDQSIVI</sequence>
<evidence type="ECO:0000256" key="1">
    <source>
        <dbReference type="SAM" id="MobiDB-lite"/>
    </source>
</evidence>
<dbReference type="Proteomes" id="UP000315349">
    <property type="component" value="Chromosome"/>
</dbReference>
<evidence type="ECO:0000313" key="3">
    <source>
        <dbReference type="Proteomes" id="UP000315349"/>
    </source>
</evidence>
<organism evidence="2 3">
    <name type="scientific">Planctopirus ephydatiae</name>
    <dbReference type="NCBI Taxonomy" id="2528019"/>
    <lineage>
        <taxon>Bacteria</taxon>
        <taxon>Pseudomonadati</taxon>
        <taxon>Planctomycetota</taxon>
        <taxon>Planctomycetia</taxon>
        <taxon>Planctomycetales</taxon>
        <taxon>Planctomycetaceae</taxon>
        <taxon>Planctopirus</taxon>
    </lineage>
</organism>
<dbReference type="KEGG" id="peh:Spb1_04010"/>
<name>A0A518GIX7_9PLAN</name>
<evidence type="ECO:0000313" key="2">
    <source>
        <dbReference type="EMBL" id="QDV28538.1"/>
    </source>
</evidence>
<gene>
    <name evidence="2" type="ORF">Spb1_04010</name>
</gene>
<dbReference type="AlphaFoldDB" id="A0A518GIX7"/>
<keyword evidence="3" id="KW-1185">Reference proteome</keyword>
<reference evidence="2 3" key="1">
    <citation type="submission" date="2019-02" db="EMBL/GenBank/DDBJ databases">
        <title>Deep-cultivation of Planctomycetes and their phenomic and genomic characterization uncovers novel biology.</title>
        <authorList>
            <person name="Wiegand S."/>
            <person name="Jogler M."/>
            <person name="Boedeker C."/>
            <person name="Pinto D."/>
            <person name="Vollmers J."/>
            <person name="Rivas-Marin E."/>
            <person name="Kohn T."/>
            <person name="Peeters S.H."/>
            <person name="Heuer A."/>
            <person name="Rast P."/>
            <person name="Oberbeckmann S."/>
            <person name="Bunk B."/>
            <person name="Jeske O."/>
            <person name="Meyerdierks A."/>
            <person name="Storesund J.E."/>
            <person name="Kallscheuer N."/>
            <person name="Luecker S."/>
            <person name="Lage O.M."/>
            <person name="Pohl T."/>
            <person name="Merkel B.J."/>
            <person name="Hornburger P."/>
            <person name="Mueller R.-W."/>
            <person name="Bruemmer F."/>
            <person name="Labrenz M."/>
            <person name="Spormann A.M."/>
            <person name="Op den Camp H."/>
            <person name="Overmann J."/>
            <person name="Amann R."/>
            <person name="Jetten M.S.M."/>
            <person name="Mascher T."/>
            <person name="Medema M.H."/>
            <person name="Devos D.P."/>
            <person name="Kaster A.-K."/>
            <person name="Ovreas L."/>
            <person name="Rohde M."/>
            <person name="Galperin M.Y."/>
            <person name="Jogler C."/>
        </authorList>
    </citation>
    <scope>NUCLEOTIDE SEQUENCE [LARGE SCALE GENOMIC DNA]</scope>
    <source>
        <strain evidence="2 3">Spb1</strain>
    </source>
</reference>